<dbReference type="NCBIfam" id="TIGR00453">
    <property type="entry name" value="ispD"/>
    <property type="match status" value="1"/>
</dbReference>
<accession>A0A2J0LDL5</accession>
<evidence type="ECO:0000256" key="4">
    <source>
        <dbReference type="ARBA" id="ARBA00022679"/>
    </source>
</evidence>
<sequence>MKASVIIPAAGLGSRMKGFSGKKPFILLDGQPILSYAFDVFKKVSAVKEIILVVNKKDLNLAKRHFPGVKIVAGGARRKDSVYNGLKSLGKGCDIVLIHDGVRPFVTKEIILNSIKAAKRFGAAVVAVPVIPTIKRVDEKGFVVSTLNREFLWDIQTPQAFKRDIIVKAYRNCRGNNITDDAMLVENAGYKVKIVMGSYDNIKITTPKDLKIAEAILCG</sequence>
<keyword evidence="4 7" id="KW-0808">Transferase</keyword>
<dbReference type="UniPathway" id="UPA00056">
    <property type="reaction ID" value="UER00093"/>
</dbReference>
<dbReference type="FunFam" id="3.90.550.10:FF:000003">
    <property type="entry name" value="2-C-methyl-D-erythritol 4-phosphate cytidylyltransferase"/>
    <property type="match status" value="1"/>
</dbReference>
<reference evidence="8 9" key="1">
    <citation type="submission" date="2017-09" db="EMBL/GenBank/DDBJ databases">
        <title>Depth-based differentiation of microbial function through sediment-hosted aquifers and enrichment of novel symbionts in the deep terrestrial subsurface.</title>
        <authorList>
            <person name="Probst A.J."/>
            <person name="Ladd B."/>
            <person name="Jarett J.K."/>
            <person name="Geller-Mcgrath D.E."/>
            <person name="Sieber C.M."/>
            <person name="Emerson J.B."/>
            <person name="Anantharaman K."/>
            <person name="Thomas B.C."/>
            <person name="Malmstrom R."/>
            <person name="Stieglmeier M."/>
            <person name="Klingl A."/>
            <person name="Woyke T."/>
            <person name="Ryan C.M."/>
            <person name="Banfield J.F."/>
        </authorList>
    </citation>
    <scope>NUCLEOTIDE SEQUENCE [LARGE SCALE GENOMIC DNA]</scope>
    <source>
        <strain evidence="8">CG12_big_fil_rev_8_21_14_0_65_43_15</strain>
    </source>
</reference>
<dbReference type="PANTHER" id="PTHR32125">
    <property type="entry name" value="2-C-METHYL-D-ERYTHRITOL 4-PHOSPHATE CYTIDYLYLTRANSFERASE, CHLOROPLASTIC"/>
    <property type="match status" value="1"/>
</dbReference>
<dbReference type="GO" id="GO:0019288">
    <property type="term" value="P:isopentenyl diphosphate biosynthetic process, methylerythritol 4-phosphate pathway"/>
    <property type="evidence" value="ECO:0007669"/>
    <property type="project" value="UniProtKB-UniRule"/>
</dbReference>
<name>A0A2J0LDL5_9BACT</name>
<organism evidence="8 9">
    <name type="scientific">Candidatus Taenaricola geysiri</name>
    <dbReference type="NCBI Taxonomy" id="1974752"/>
    <lineage>
        <taxon>Bacteria</taxon>
        <taxon>Pseudomonadati</taxon>
        <taxon>Candidatus Omnitrophota</taxon>
        <taxon>Candidatus Taenaricola</taxon>
    </lineage>
</organism>
<keyword evidence="6 7" id="KW-0414">Isoprene biosynthesis</keyword>
<dbReference type="InterPro" id="IPR029044">
    <property type="entry name" value="Nucleotide-diphossugar_trans"/>
</dbReference>
<dbReference type="PROSITE" id="PS01295">
    <property type="entry name" value="ISPD"/>
    <property type="match status" value="1"/>
</dbReference>
<comment type="function">
    <text evidence="7">Catalyzes the formation of 4-diphosphocytidyl-2-C-methyl-D-erythritol from CTP and 2-C-methyl-D-erythritol 4-phosphate (MEP).</text>
</comment>
<dbReference type="EC" id="2.7.7.60" evidence="7"/>
<feature type="site" description="Transition state stabilizer" evidence="7">
    <location>
        <position position="23"/>
    </location>
</feature>
<comment type="caution">
    <text evidence="8">The sequence shown here is derived from an EMBL/GenBank/DDBJ whole genome shotgun (WGS) entry which is preliminary data.</text>
</comment>
<dbReference type="PANTHER" id="PTHR32125:SF4">
    <property type="entry name" value="2-C-METHYL-D-ERYTHRITOL 4-PHOSPHATE CYTIDYLYLTRANSFERASE, CHLOROPLASTIC"/>
    <property type="match status" value="1"/>
</dbReference>
<dbReference type="InterPro" id="IPR001228">
    <property type="entry name" value="IspD"/>
</dbReference>
<protein>
    <recommendedName>
        <fullName evidence="7">2-C-methyl-D-erythritol 4-phosphate cytidylyltransferase</fullName>
        <ecNumber evidence="7">2.7.7.60</ecNumber>
    </recommendedName>
    <alternativeName>
        <fullName evidence="7">4-diphosphocytidyl-2C-methyl-D-erythritol synthase</fullName>
    </alternativeName>
    <alternativeName>
        <fullName evidence="7">MEP cytidylyltransferase</fullName>
        <shortName evidence="7">MCT</shortName>
    </alternativeName>
</protein>
<evidence type="ECO:0000313" key="8">
    <source>
        <dbReference type="EMBL" id="PIW65941.1"/>
    </source>
</evidence>
<evidence type="ECO:0000256" key="6">
    <source>
        <dbReference type="ARBA" id="ARBA00023229"/>
    </source>
</evidence>
<evidence type="ECO:0000256" key="7">
    <source>
        <dbReference type="HAMAP-Rule" id="MF_00108"/>
    </source>
</evidence>
<evidence type="ECO:0000256" key="5">
    <source>
        <dbReference type="ARBA" id="ARBA00022695"/>
    </source>
</evidence>
<dbReference type="Pfam" id="PF01128">
    <property type="entry name" value="IspD"/>
    <property type="match status" value="1"/>
</dbReference>
<dbReference type="AlphaFoldDB" id="A0A2J0LDL5"/>
<comment type="pathway">
    <text evidence="2 7">Isoprenoid biosynthesis; isopentenyl diphosphate biosynthesis via DXP pathway; isopentenyl diphosphate from 1-deoxy-D-xylulose 5-phosphate: step 2/6.</text>
</comment>
<dbReference type="SUPFAM" id="SSF53448">
    <property type="entry name" value="Nucleotide-diphospho-sugar transferases"/>
    <property type="match status" value="1"/>
</dbReference>
<evidence type="ECO:0000256" key="3">
    <source>
        <dbReference type="ARBA" id="ARBA00009789"/>
    </source>
</evidence>
<proteinExistence type="inferred from homology"/>
<dbReference type="HAMAP" id="MF_00108">
    <property type="entry name" value="IspD"/>
    <property type="match status" value="1"/>
</dbReference>
<evidence type="ECO:0000313" key="9">
    <source>
        <dbReference type="Proteomes" id="UP000231267"/>
    </source>
</evidence>
<feature type="site" description="Positions MEP for the nucleophilic attack" evidence="7">
    <location>
        <position position="203"/>
    </location>
</feature>
<keyword evidence="5 7" id="KW-0548">Nucleotidyltransferase</keyword>
<feature type="site" description="Transition state stabilizer" evidence="7">
    <location>
        <position position="15"/>
    </location>
</feature>
<dbReference type="InterPro" id="IPR034683">
    <property type="entry name" value="IspD/TarI"/>
</dbReference>
<evidence type="ECO:0000256" key="1">
    <source>
        <dbReference type="ARBA" id="ARBA00001282"/>
    </source>
</evidence>
<comment type="catalytic activity">
    <reaction evidence="1 7">
        <text>2-C-methyl-D-erythritol 4-phosphate + CTP + H(+) = 4-CDP-2-C-methyl-D-erythritol + diphosphate</text>
        <dbReference type="Rhea" id="RHEA:13429"/>
        <dbReference type="ChEBI" id="CHEBI:15378"/>
        <dbReference type="ChEBI" id="CHEBI:33019"/>
        <dbReference type="ChEBI" id="CHEBI:37563"/>
        <dbReference type="ChEBI" id="CHEBI:57823"/>
        <dbReference type="ChEBI" id="CHEBI:58262"/>
        <dbReference type="EC" id="2.7.7.60"/>
    </reaction>
</comment>
<gene>
    <name evidence="7 8" type="primary">ispD</name>
    <name evidence="8" type="ORF">COW11_06020</name>
</gene>
<dbReference type="InterPro" id="IPR050088">
    <property type="entry name" value="IspD/TarI_cytidylyltransf_bact"/>
</dbReference>
<dbReference type="EMBL" id="PFGP01000134">
    <property type="protein sequence ID" value="PIW65941.1"/>
    <property type="molecule type" value="Genomic_DNA"/>
</dbReference>
<dbReference type="Proteomes" id="UP000231267">
    <property type="component" value="Unassembled WGS sequence"/>
</dbReference>
<evidence type="ECO:0000256" key="2">
    <source>
        <dbReference type="ARBA" id="ARBA00004787"/>
    </source>
</evidence>
<dbReference type="InterPro" id="IPR018294">
    <property type="entry name" value="ISPD_synthase_CS"/>
</dbReference>
<dbReference type="CDD" id="cd02516">
    <property type="entry name" value="CDP-ME_synthetase"/>
    <property type="match status" value="1"/>
</dbReference>
<comment type="similarity">
    <text evidence="3 7">Belongs to the IspD/TarI cytidylyltransferase family. IspD subfamily.</text>
</comment>
<dbReference type="Gene3D" id="3.90.550.10">
    <property type="entry name" value="Spore Coat Polysaccharide Biosynthesis Protein SpsA, Chain A"/>
    <property type="match status" value="1"/>
</dbReference>
<feature type="site" description="Positions MEP for the nucleophilic attack" evidence="7">
    <location>
        <position position="149"/>
    </location>
</feature>
<dbReference type="GO" id="GO:0050518">
    <property type="term" value="F:2-C-methyl-D-erythritol 4-phosphate cytidylyltransferase activity"/>
    <property type="evidence" value="ECO:0007669"/>
    <property type="project" value="UniProtKB-UniRule"/>
</dbReference>